<organism evidence="2 3">
    <name type="scientific">Batillaria attramentaria</name>
    <dbReference type="NCBI Taxonomy" id="370345"/>
    <lineage>
        <taxon>Eukaryota</taxon>
        <taxon>Metazoa</taxon>
        <taxon>Spiralia</taxon>
        <taxon>Lophotrochozoa</taxon>
        <taxon>Mollusca</taxon>
        <taxon>Gastropoda</taxon>
        <taxon>Caenogastropoda</taxon>
        <taxon>Sorbeoconcha</taxon>
        <taxon>Cerithioidea</taxon>
        <taxon>Batillariidae</taxon>
        <taxon>Batillaria</taxon>
    </lineage>
</organism>
<accession>A0ABD0K977</accession>
<name>A0ABD0K977_9CAEN</name>
<dbReference type="Proteomes" id="UP001519460">
    <property type="component" value="Unassembled WGS sequence"/>
</dbReference>
<feature type="non-terminal residue" evidence="2">
    <location>
        <position position="147"/>
    </location>
</feature>
<dbReference type="EMBL" id="JACVVK020000224">
    <property type="protein sequence ID" value="KAK7483623.1"/>
    <property type="molecule type" value="Genomic_DNA"/>
</dbReference>
<evidence type="ECO:0000313" key="2">
    <source>
        <dbReference type="EMBL" id="KAK7483623.1"/>
    </source>
</evidence>
<comment type="caution">
    <text evidence="2">The sequence shown here is derived from an EMBL/GenBank/DDBJ whole genome shotgun (WGS) entry which is preliminary data.</text>
</comment>
<evidence type="ECO:0000256" key="1">
    <source>
        <dbReference type="SAM" id="MobiDB-lite"/>
    </source>
</evidence>
<protein>
    <submittedName>
        <fullName evidence="2">Uncharacterized protein</fullName>
    </submittedName>
</protein>
<reference evidence="2 3" key="1">
    <citation type="journal article" date="2023" name="Sci. Data">
        <title>Genome assembly of the Korean intertidal mud-creeper Batillaria attramentaria.</title>
        <authorList>
            <person name="Patra A.K."/>
            <person name="Ho P.T."/>
            <person name="Jun S."/>
            <person name="Lee S.J."/>
            <person name="Kim Y."/>
            <person name="Won Y.J."/>
        </authorList>
    </citation>
    <scope>NUCLEOTIDE SEQUENCE [LARGE SCALE GENOMIC DNA]</scope>
    <source>
        <strain evidence="2">Wonlab-2016</strain>
    </source>
</reference>
<proteinExistence type="predicted"/>
<gene>
    <name evidence="2" type="ORF">BaRGS_00025176</name>
</gene>
<sequence length="147" mass="16744">MAVKASKESQGFKLLQEDNLDDRPCPAVKKFVASVLDKKDIKDQDVAASFRNRRENREVDQTLISANLEGYPVRWENSWLRYRTAGRFPQREKRMSDGVQHVRYVAVDLQASDSPPSGRLPPRVVHPASPATRRHAKSHSLKTPPEQ</sequence>
<keyword evidence="3" id="KW-1185">Reference proteome</keyword>
<dbReference type="AlphaFoldDB" id="A0ABD0K977"/>
<evidence type="ECO:0000313" key="3">
    <source>
        <dbReference type="Proteomes" id="UP001519460"/>
    </source>
</evidence>
<feature type="region of interest" description="Disordered" evidence="1">
    <location>
        <begin position="109"/>
        <end position="147"/>
    </location>
</feature>